<sequence length="344" mass="37964">MPRAYRDTVATNFFKRTSGMIAGDGGYSVALADGRSLWLMGDSHIDDYDPATGSIPCIFQVNNSAVLQAANSWKQEDTKTLTSNGPGRKSFFKSSDDDKDFYWPGAGIQVKDTVYVYCSGVKIIGSGVMGFAPTGKHVLAKLKFPEMTVKGYITLNIPDKMGYGSAFIKDGKYIYVYGHKHSFGISDIYVARFPVSNFYARWDYWDGKSWQKDPLKSAVIGSTNGGTPMVTKLKNKIVLVGSELSVDCDQGTKIYAATSTNFTGPFSEKRVIHTIDDRKDGHSPFFYLPAIHSQFSTADKDVLLTYSINGYGKCAEWCINGRANPNDYQLQAVRVPLKLIDPAL</sequence>
<reference evidence="1 2" key="1">
    <citation type="submission" date="2018-05" db="EMBL/GenBank/DDBJ databases">
        <title>Mucilaginibacter hurinus sp. nov., isolated from briquette warehouse soil.</title>
        <authorList>
            <person name="Choi L."/>
        </authorList>
    </citation>
    <scope>NUCLEOTIDE SEQUENCE [LARGE SCALE GENOMIC DNA]</scope>
    <source>
        <strain evidence="1 2">ZR32</strain>
    </source>
</reference>
<dbReference type="InterPro" id="IPR023296">
    <property type="entry name" value="Glyco_hydro_beta-prop_sf"/>
</dbReference>
<organism evidence="1 2">
    <name type="scientific">Mucilaginibacter hurinus</name>
    <dbReference type="NCBI Taxonomy" id="2201324"/>
    <lineage>
        <taxon>Bacteria</taxon>
        <taxon>Pseudomonadati</taxon>
        <taxon>Bacteroidota</taxon>
        <taxon>Sphingobacteriia</taxon>
        <taxon>Sphingobacteriales</taxon>
        <taxon>Sphingobacteriaceae</taxon>
        <taxon>Mucilaginibacter</taxon>
    </lineage>
</organism>
<gene>
    <name evidence="1" type="ORF">DJ568_09670</name>
</gene>
<protein>
    <recommendedName>
        <fullName evidence="3">DUF4185 domain-containing protein</fullName>
    </recommendedName>
</protein>
<dbReference type="AlphaFoldDB" id="A0A367GNW8"/>
<evidence type="ECO:0000313" key="1">
    <source>
        <dbReference type="EMBL" id="RCH54748.1"/>
    </source>
</evidence>
<evidence type="ECO:0000313" key="2">
    <source>
        <dbReference type="Proteomes" id="UP000253209"/>
    </source>
</evidence>
<evidence type="ECO:0008006" key="3">
    <source>
        <dbReference type="Google" id="ProtNLM"/>
    </source>
</evidence>
<comment type="caution">
    <text evidence="1">The sequence shown here is derived from an EMBL/GenBank/DDBJ whole genome shotgun (WGS) entry which is preliminary data.</text>
</comment>
<dbReference type="SUPFAM" id="SSF75005">
    <property type="entry name" value="Arabinanase/levansucrase/invertase"/>
    <property type="match status" value="1"/>
</dbReference>
<accession>A0A367GNW8</accession>
<dbReference type="Gene3D" id="2.115.10.20">
    <property type="entry name" value="Glycosyl hydrolase domain, family 43"/>
    <property type="match status" value="1"/>
</dbReference>
<name>A0A367GNW8_9SPHI</name>
<dbReference type="EMBL" id="QGDC01000005">
    <property type="protein sequence ID" value="RCH54748.1"/>
    <property type="molecule type" value="Genomic_DNA"/>
</dbReference>
<proteinExistence type="predicted"/>
<keyword evidence="2" id="KW-1185">Reference proteome</keyword>
<dbReference type="Proteomes" id="UP000253209">
    <property type="component" value="Unassembled WGS sequence"/>
</dbReference>